<dbReference type="RefSeq" id="WP_099307749.1">
    <property type="nucleotide sequence ID" value="NZ_PDVP01000013.1"/>
</dbReference>
<evidence type="ECO:0000259" key="12">
    <source>
        <dbReference type="Pfam" id="PF01514"/>
    </source>
</evidence>
<dbReference type="Pfam" id="PF08345">
    <property type="entry name" value="YscJ_FliF_C"/>
    <property type="match status" value="1"/>
</dbReference>
<dbReference type="Gene3D" id="3.30.300.30">
    <property type="match status" value="1"/>
</dbReference>
<feature type="transmembrane region" description="Helical" evidence="11">
    <location>
        <begin position="20"/>
        <end position="41"/>
    </location>
</feature>
<dbReference type="GO" id="GO:0005886">
    <property type="term" value="C:plasma membrane"/>
    <property type="evidence" value="ECO:0007669"/>
    <property type="project" value="UniProtKB-SubCell"/>
</dbReference>
<evidence type="ECO:0000259" key="13">
    <source>
        <dbReference type="Pfam" id="PF08345"/>
    </source>
</evidence>
<dbReference type="NCBIfam" id="TIGR00206">
    <property type="entry name" value="fliF"/>
    <property type="match status" value="1"/>
</dbReference>
<dbReference type="InterPro" id="IPR000067">
    <property type="entry name" value="FlgMring_FliF"/>
</dbReference>
<name>A0A2G1QJM0_9HYPH</name>
<feature type="region of interest" description="Disordered" evidence="10">
    <location>
        <begin position="284"/>
        <end position="337"/>
    </location>
</feature>
<dbReference type="PRINTS" id="PR01009">
    <property type="entry name" value="FLGMRINGFLIF"/>
</dbReference>
<evidence type="ECO:0000256" key="10">
    <source>
        <dbReference type="SAM" id="MobiDB-lite"/>
    </source>
</evidence>
<evidence type="ECO:0000256" key="9">
    <source>
        <dbReference type="PIRNR" id="PIRNR004862"/>
    </source>
</evidence>
<feature type="domain" description="Flagellar M-ring C-terminal" evidence="13">
    <location>
        <begin position="247"/>
        <end position="410"/>
    </location>
</feature>
<comment type="function">
    <text evidence="9">The M ring may be actively involved in energy transduction.</text>
</comment>
<dbReference type="EMBL" id="PDVP01000013">
    <property type="protein sequence ID" value="PHP65723.1"/>
    <property type="molecule type" value="Genomic_DNA"/>
</dbReference>
<feature type="compositionally biased region" description="Polar residues" evidence="10">
    <location>
        <begin position="288"/>
        <end position="326"/>
    </location>
</feature>
<proteinExistence type="inferred from homology"/>
<evidence type="ECO:0000256" key="5">
    <source>
        <dbReference type="ARBA" id="ARBA00022692"/>
    </source>
</evidence>
<sequence length="561" mass="60015">MADQLQTLIGNLKGLGPARLAALAAVLVTVVALVAGGSWFMSRPTFETLYVGLDRDDVNRMGIVLSEAGISYDIDSKGGTFLVEAGETSRARMILAEKGLPGSAGAGYELFDNLGTLGLTSFMQEVTRVRALEGEIARTIQSVSGIKAARVHLVIPDQGGFRDRDRKPTASVLIRTNGSDVSSKAMGIRHLVAAAVPGLSRSDVTVLDASGKLLAAGEDTFGDAISVSLDLEKNVENELAQKISDALRPHIGNQNFRVSVNAELDTDRKRVEETIYDPDSRVERSVQVVKTQDSSSQAESVQNTTVEQNIPTDQNNGANNSAQKTQENSERREETTNYEINTKRVAVTSNGFEIKRLSVAVVVNRDMLAKTLPAGTDIDARLAKLRDMVSVAAGLKDDRGDKLNVTAIEFLPEDQEMAPVDAGMGSEMQSYVNTAIKAGAFLAVAALVVFFGLRPLTRAAFSNPDAAAEGADAFNADFSSELEATTFGEGGLGGDFAPGMGQGLGQGIGGLPDLQAANEDGDYLQVLRNQGMTPKERLEIMVDYDEERTIQVLRRWLNEAA</sequence>
<keyword evidence="7 11" id="KW-0472">Membrane</keyword>
<evidence type="ECO:0000256" key="2">
    <source>
        <dbReference type="ARBA" id="ARBA00004651"/>
    </source>
</evidence>
<reference evidence="14 15" key="1">
    <citation type="submission" date="2017-10" db="EMBL/GenBank/DDBJ databases">
        <title>Sedimentibacterium mangrovi gen. nov., sp. nov., a novel member of family Phyllobacteriacea isolated from mangrove sediment.</title>
        <authorList>
            <person name="Liao H."/>
            <person name="Tian Y."/>
        </authorList>
    </citation>
    <scope>NUCLEOTIDE SEQUENCE [LARGE SCALE GENOMIC DNA]</scope>
    <source>
        <strain evidence="14 15">X9-2-2</strain>
    </source>
</reference>
<protein>
    <recommendedName>
        <fullName evidence="9">Flagellar M-ring protein</fullName>
    </recommendedName>
</protein>
<dbReference type="GO" id="GO:0071973">
    <property type="term" value="P:bacterial-type flagellum-dependent cell motility"/>
    <property type="evidence" value="ECO:0007669"/>
    <property type="project" value="InterPro"/>
</dbReference>
<evidence type="ECO:0000256" key="4">
    <source>
        <dbReference type="ARBA" id="ARBA00022475"/>
    </source>
</evidence>
<keyword evidence="6 11" id="KW-1133">Transmembrane helix</keyword>
<dbReference type="InterPro" id="IPR043427">
    <property type="entry name" value="YscJ/FliF"/>
</dbReference>
<comment type="caution">
    <text evidence="14">The sequence shown here is derived from an EMBL/GenBank/DDBJ whole genome shotgun (WGS) entry which is preliminary data.</text>
</comment>
<evidence type="ECO:0000256" key="6">
    <source>
        <dbReference type="ARBA" id="ARBA00022989"/>
    </source>
</evidence>
<dbReference type="InterPro" id="IPR006182">
    <property type="entry name" value="FliF_N_dom"/>
</dbReference>
<dbReference type="GO" id="GO:0003774">
    <property type="term" value="F:cytoskeletal motor activity"/>
    <property type="evidence" value="ECO:0007669"/>
    <property type="project" value="InterPro"/>
</dbReference>
<evidence type="ECO:0000256" key="1">
    <source>
        <dbReference type="ARBA" id="ARBA00004117"/>
    </source>
</evidence>
<dbReference type="OrthoDB" id="9807026at2"/>
<feature type="domain" description="Flagellar M-ring N-terminal" evidence="12">
    <location>
        <begin position="42"/>
        <end position="215"/>
    </location>
</feature>
<dbReference type="Proteomes" id="UP000221168">
    <property type="component" value="Unassembled WGS sequence"/>
</dbReference>
<keyword evidence="14" id="KW-0282">Flagellum</keyword>
<comment type="subcellular location">
    <subcellularLocation>
        <location evidence="1 9">Bacterial flagellum basal body</location>
    </subcellularLocation>
    <subcellularLocation>
        <location evidence="2">Cell membrane</location>
        <topology evidence="2">Multi-pass membrane protein</topology>
    </subcellularLocation>
</comment>
<feature type="transmembrane region" description="Helical" evidence="11">
    <location>
        <begin position="434"/>
        <end position="453"/>
    </location>
</feature>
<evidence type="ECO:0000256" key="8">
    <source>
        <dbReference type="ARBA" id="ARBA00023143"/>
    </source>
</evidence>
<evidence type="ECO:0000313" key="15">
    <source>
        <dbReference type="Proteomes" id="UP000221168"/>
    </source>
</evidence>
<dbReference type="GO" id="GO:0009431">
    <property type="term" value="C:bacterial-type flagellum basal body, MS ring"/>
    <property type="evidence" value="ECO:0007669"/>
    <property type="project" value="InterPro"/>
</dbReference>
<keyword evidence="14" id="KW-0966">Cell projection</keyword>
<organism evidence="14 15">
    <name type="scientific">Zhengella mangrovi</name>
    <dbReference type="NCBI Taxonomy" id="1982044"/>
    <lineage>
        <taxon>Bacteria</taxon>
        <taxon>Pseudomonadati</taxon>
        <taxon>Pseudomonadota</taxon>
        <taxon>Alphaproteobacteria</taxon>
        <taxon>Hyphomicrobiales</taxon>
        <taxon>Notoacmeibacteraceae</taxon>
        <taxon>Zhengella</taxon>
    </lineage>
</organism>
<evidence type="ECO:0000313" key="14">
    <source>
        <dbReference type="EMBL" id="PHP65723.1"/>
    </source>
</evidence>
<accession>A0A2G1QJM0</accession>
<dbReference type="PANTHER" id="PTHR30046">
    <property type="entry name" value="FLAGELLAR M-RING PROTEIN"/>
    <property type="match status" value="1"/>
</dbReference>
<dbReference type="InterPro" id="IPR045851">
    <property type="entry name" value="AMP-bd_C_sf"/>
</dbReference>
<gene>
    <name evidence="14" type="primary">fliF</name>
    <name evidence="14" type="ORF">CSC94_17905</name>
</gene>
<keyword evidence="8 9" id="KW-0975">Bacterial flagellum</keyword>
<evidence type="ECO:0000256" key="7">
    <source>
        <dbReference type="ARBA" id="ARBA00023136"/>
    </source>
</evidence>
<dbReference type="PANTHER" id="PTHR30046:SF0">
    <property type="entry name" value="FLAGELLAR M-RING PROTEIN"/>
    <property type="match status" value="1"/>
</dbReference>
<evidence type="ECO:0000256" key="3">
    <source>
        <dbReference type="ARBA" id="ARBA00007971"/>
    </source>
</evidence>
<dbReference type="InterPro" id="IPR013556">
    <property type="entry name" value="Flag_M-ring_C"/>
</dbReference>
<comment type="similarity">
    <text evidence="3 9">Belongs to the FliF family.</text>
</comment>
<dbReference type="PIRSF" id="PIRSF004862">
    <property type="entry name" value="FliF"/>
    <property type="match status" value="1"/>
</dbReference>
<evidence type="ECO:0000256" key="11">
    <source>
        <dbReference type="SAM" id="Phobius"/>
    </source>
</evidence>
<keyword evidence="15" id="KW-1185">Reference proteome</keyword>
<dbReference type="Pfam" id="PF01514">
    <property type="entry name" value="YscJ_FliF"/>
    <property type="match status" value="1"/>
</dbReference>
<dbReference type="AlphaFoldDB" id="A0A2G1QJM0"/>
<keyword evidence="4" id="KW-1003">Cell membrane</keyword>
<keyword evidence="14" id="KW-0969">Cilium</keyword>
<keyword evidence="5 11" id="KW-0812">Transmembrane</keyword>